<keyword evidence="3" id="KW-1185">Reference proteome</keyword>
<organism evidence="2 3">
    <name type="scientific">Fusarium anthophilum</name>
    <dbReference type="NCBI Taxonomy" id="48485"/>
    <lineage>
        <taxon>Eukaryota</taxon>
        <taxon>Fungi</taxon>
        <taxon>Dikarya</taxon>
        <taxon>Ascomycota</taxon>
        <taxon>Pezizomycotina</taxon>
        <taxon>Sordariomycetes</taxon>
        <taxon>Hypocreomycetidae</taxon>
        <taxon>Hypocreales</taxon>
        <taxon>Nectriaceae</taxon>
        <taxon>Fusarium</taxon>
        <taxon>Fusarium fujikuroi species complex</taxon>
    </lineage>
</organism>
<keyword evidence="1" id="KW-0472">Membrane</keyword>
<sequence>MAPNQSHLSDSKYGYDFVVATTQESINAGLVQYLQNTGRAQDYTYLCFLADENGDPTSEKSLEDVVSLSGGVNPFDIPDGTDWKDERIQKLYQARLICAIRMRSGIPPGCVVTVPNKGPQIQLPEPIVTLGKTSESVTFNMYCSDITIIKNTVPSSWGSQGSWKWFNQPPGEPWYVKTRTNLLNSELDRNLNTPYFDSHPAERDALRLRLDNISDSAFSLQQLLFNLENAVAQTAPMFVGVKDETASYLLGKSFINIWYKIAKKYGLPLIGVTAVAQGTDGSPLRPTALERWVSPVVDSSSGEQVKNPSDLQIAATTLNYLCATDGHRLPAASSFTWNWIEPQDLAQSSGVISIKRDTMARYLVGQIIPQVRSSCIKPNVKVIAETATGKVTYGWEFIPGQEPHTVEYPSSGPLVAKLDYSFGSRTDDHYAATYGELEIRSTYSCTIVFGSYDHNKQPPVYIGGSTFTVVQKLYVWASVQWAASKADAYVVNQVRSDEFAISVDGDGGLTSLPTRNATMTDDAKDIDMSGLGNKFTGLQTRLRDIKNTISALPNARLKTIPFNSIRSFVFPGAKVFSFKDVSFSNHSDLACHITYVSPTEDPWKLMGSGPDLRTDGPPKTIYLDELPPLAAYVLQLRAGELKRLEEEHMAEKGTLLIEDSLDINEDRLGISIAQSGDKDSKVEGISTSLKHEPPADQVKSKQHQEQAVITSSTELMLNYVQGELVDPKGKFRALQTANGTALLFAIDSMGVLNVIEETFAETQTGWRATDLSTKIINDKYSSGAKAIHFDVGQSVMNNHTISLAMAVRSNGSDTLLLSLNNSPSSTAQWTSNPDWSSYPFDAQNRPSSIQITNIYISETDQQQQYIMVDILRDPNSELKATSRYIVDPFSTTGVHWMPHMLPFEVEQGTYQSCLGRVPGAFVDGIYTAGSVKGVAQMSYVPLFNSSGSAAPMPTRLPLPNKVLATAIASARYTDGTTDFYAVSDSTLYRWSSNQQLRDNTVGTALLTNPVFSGTDTLIALIHDGITTIFGKNSSDAVYYTSCQINHLADPTLWSAPVPILHGIERITSFINLRDGGNTVFAAGANKVKKLTQATSTESKLWRAQSIMLEASPQSKPMSFNSYTTTINVKRPDGHRLTTGEILLSTEARAPVYIDGLYYILSTTPVTVPVDVSGQVIVIQATDSIVGSVISVRLGEAEHLINPMAISFDKLAKLSTKNSLKNAQIRTNTIAGGVTGSSGTDSLISSSVPDSDLEATANNMKLLTDTYKVNRARARQSSLGMTAPVTSRMVVSQGNKVSGFGDSIAIAIGDLFNWLKTGVEKVVDFVKNAATGLWDFIVKIGNDIYRAVLDTIDAVVGAVEWVFDKIKTGVSKVLRYLEFLFDWDDIRRTKQVAHNLVKYCLIDMVSGIHTAKGELDECIGEAQKAVAEWSGIKNWSGLGDAASKPPSGHAVDTTKTETSGSQMMVGHLKNQVDNITIQGSMPEPSQVQGLVDDMIAALEAEGMVFLKAFGQLQDLAKDFSTLSLADILTRLVGILAEGVLGTTKVVVDAILDVLHRLAGTVVEMLDTKIHIPIISDILNLIGIPDISFLDLFLWVGAAGITMVYKIGTGEAPFPDNATTLALINATDWASFSAVVKQPPQLLSDEKHDGASHLSVSREIGRIIYIVGHGIAGYILYAGTYVFLPEALDPNPKNSRRIPSAILGAVGAVALVAADHLFGTMPLENPFISTLRKITSIVTVLSKCVFSSPAQRFFDRYQSLNVLTAADPRKIGAIFDMVVVAPAAFCIFYHFQELSEKPESRDRALAIMEESSRLLTCFARVFYTVAVNTPDPYTKGGAAGSMSACHVFSATLESICSVIMWD</sequence>
<comment type="caution">
    <text evidence="2">The sequence shown here is derived from an EMBL/GenBank/DDBJ whole genome shotgun (WGS) entry which is preliminary data.</text>
</comment>
<evidence type="ECO:0000256" key="1">
    <source>
        <dbReference type="SAM" id="Phobius"/>
    </source>
</evidence>
<evidence type="ECO:0000313" key="3">
    <source>
        <dbReference type="Proteomes" id="UP000573603"/>
    </source>
</evidence>
<name>A0A8H4ZSM7_9HYPO</name>
<evidence type="ECO:0000313" key="2">
    <source>
        <dbReference type="EMBL" id="KAF5252014.1"/>
    </source>
</evidence>
<accession>A0A8H4ZSM7</accession>
<keyword evidence="1" id="KW-0812">Transmembrane</keyword>
<dbReference type="Proteomes" id="UP000573603">
    <property type="component" value="Unassembled WGS sequence"/>
</dbReference>
<gene>
    <name evidence="2" type="ORF">FANTH_2968</name>
</gene>
<feature type="transmembrane region" description="Helical" evidence="1">
    <location>
        <begin position="1694"/>
        <end position="1712"/>
    </location>
</feature>
<proteinExistence type="predicted"/>
<reference evidence="2 3" key="1">
    <citation type="journal article" date="2020" name="BMC Genomics">
        <title>Correction to: Identification and distribution of gene clusters required for synthesis of sphingolipid metabolism inhibitors in diverse species of the filamentous fungus Fusarium.</title>
        <authorList>
            <person name="Kim H.S."/>
            <person name="Lohmar J.M."/>
            <person name="Busman M."/>
            <person name="Brown D.W."/>
            <person name="Naumann T.A."/>
            <person name="Divon H.H."/>
            <person name="Lysoe E."/>
            <person name="Uhlig S."/>
            <person name="Proctor R.H."/>
        </authorList>
    </citation>
    <scope>NUCLEOTIDE SEQUENCE [LARGE SCALE GENOMIC DNA]</scope>
    <source>
        <strain evidence="2 3">NRRL 25214</strain>
    </source>
</reference>
<dbReference type="EMBL" id="JABEVY010000062">
    <property type="protein sequence ID" value="KAF5252014.1"/>
    <property type="molecule type" value="Genomic_DNA"/>
</dbReference>
<keyword evidence="1" id="KW-1133">Transmembrane helix</keyword>
<feature type="transmembrane region" description="Helical" evidence="1">
    <location>
        <begin position="1661"/>
        <end position="1682"/>
    </location>
</feature>
<protein>
    <submittedName>
        <fullName evidence="2">Uncharacterized protein</fullName>
    </submittedName>
</protein>